<dbReference type="InterPro" id="IPR052521">
    <property type="entry name" value="Cell_div_SPOR-domain"/>
</dbReference>
<proteinExistence type="predicted"/>
<evidence type="ECO:0000256" key="1">
    <source>
        <dbReference type="SAM" id="MobiDB-lite"/>
    </source>
</evidence>
<protein>
    <submittedName>
        <fullName evidence="4">SPOR domain-containing protein</fullName>
    </submittedName>
</protein>
<evidence type="ECO:0000256" key="2">
    <source>
        <dbReference type="SAM" id="Phobius"/>
    </source>
</evidence>
<dbReference type="PANTHER" id="PTHR38687">
    <property type="entry name" value="CELL DIVISION PROTEIN DEDD-RELATED"/>
    <property type="match status" value="1"/>
</dbReference>
<keyword evidence="2" id="KW-0812">Transmembrane</keyword>
<feature type="compositionally biased region" description="Low complexity" evidence="1">
    <location>
        <begin position="115"/>
        <end position="128"/>
    </location>
</feature>
<keyword evidence="5" id="KW-1185">Reference proteome</keyword>
<dbReference type="RefSeq" id="WP_226955036.1">
    <property type="nucleotide sequence ID" value="NZ_JACDXW010000007.1"/>
</dbReference>
<dbReference type="PANTHER" id="PTHR38687:SF1">
    <property type="entry name" value="CELL DIVISION PROTEIN DEDD"/>
    <property type="match status" value="1"/>
</dbReference>
<comment type="caution">
    <text evidence="4">The sequence shown here is derived from an EMBL/GenBank/DDBJ whole genome shotgun (WGS) entry which is preliminary data.</text>
</comment>
<keyword evidence="2" id="KW-1133">Transmembrane helix</keyword>
<feature type="compositionally biased region" description="Low complexity" evidence="1">
    <location>
        <begin position="137"/>
        <end position="163"/>
    </location>
</feature>
<dbReference type="Proteomes" id="UP000776983">
    <property type="component" value="Unassembled WGS sequence"/>
</dbReference>
<sequence length="246" mass="25341">MATSRQRRKPASSKTKGGSTLFGVLAGLLIGLAAAAAVAYFVTQVPMPFKDKFSRAPAQTLLPDVREAPDPNLGLYGMTGPAGQASQGTATAPTPLPSGIPTPSPSSPPAQDDIGALLATLGAAAQSTDPPPPAKPASPSTQAPAQPQAPAAAQTQKPAAEPKTVASAQTNTTYFLQAGAFRSETDAQSMRGRILMMGLPVQVQTAQVSGAQLYRVRVGPFKGIDEMNRSRVQLSEAKIESTVVRP</sequence>
<evidence type="ECO:0000313" key="5">
    <source>
        <dbReference type="Proteomes" id="UP000776983"/>
    </source>
</evidence>
<feature type="compositionally biased region" description="Pro residues" evidence="1">
    <location>
        <begin position="94"/>
        <end position="108"/>
    </location>
</feature>
<evidence type="ECO:0000259" key="3">
    <source>
        <dbReference type="PROSITE" id="PS51724"/>
    </source>
</evidence>
<feature type="transmembrane region" description="Helical" evidence="2">
    <location>
        <begin position="21"/>
        <end position="42"/>
    </location>
</feature>
<dbReference type="EMBL" id="JACDXW010000007">
    <property type="protein sequence ID" value="MCB5364619.1"/>
    <property type="molecule type" value="Genomic_DNA"/>
</dbReference>
<accession>A0ABS8CEZ7</accession>
<dbReference type="PROSITE" id="PS51724">
    <property type="entry name" value="SPOR"/>
    <property type="match status" value="1"/>
</dbReference>
<dbReference type="Gene3D" id="3.30.70.1070">
    <property type="entry name" value="Sporulation related repeat"/>
    <property type="match status" value="1"/>
</dbReference>
<feature type="domain" description="SPOR" evidence="3">
    <location>
        <begin position="168"/>
        <end position="246"/>
    </location>
</feature>
<dbReference type="Pfam" id="PF05036">
    <property type="entry name" value="SPOR"/>
    <property type="match status" value="1"/>
</dbReference>
<dbReference type="SUPFAM" id="SSF110997">
    <property type="entry name" value="Sporulation related repeat"/>
    <property type="match status" value="1"/>
</dbReference>
<gene>
    <name evidence="4" type="ORF">H0484_12760</name>
</gene>
<name>A0ABS8CEZ7_9BURK</name>
<dbReference type="InterPro" id="IPR036680">
    <property type="entry name" value="SPOR-like_sf"/>
</dbReference>
<evidence type="ECO:0000313" key="4">
    <source>
        <dbReference type="EMBL" id="MCB5364619.1"/>
    </source>
</evidence>
<reference evidence="4 5" key="1">
    <citation type="submission" date="2020-07" db="EMBL/GenBank/DDBJ databases">
        <title>Pusillimonas sp. nov., isolated from poultry manure in Taiwan.</title>
        <authorList>
            <person name="Lin S.-Y."/>
            <person name="Tang Y.-S."/>
            <person name="Young C.-C."/>
        </authorList>
    </citation>
    <scope>NUCLEOTIDE SEQUENCE [LARGE SCALE GENOMIC DNA]</scope>
    <source>
        <strain evidence="4 5">CC-YST705</strain>
    </source>
</reference>
<feature type="region of interest" description="Disordered" evidence="1">
    <location>
        <begin position="61"/>
        <end position="166"/>
    </location>
</feature>
<organism evidence="4 5">
    <name type="scientific">Mesopusillimonas faecipullorum</name>
    <dbReference type="NCBI Taxonomy" id="2755040"/>
    <lineage>
        <taxon>Bacteria</taxon>
        <taxon>Pseudomonadati</taxon>
        <taxon>Pseudomonadota</taxon>
        <taxon>Betaproteobacteria</taxon>
        <taxon>Burkholderiales</taxon>
        <taxon>Alcaligenaceae</taxon>
        <taxon>Mesopusillimonas</taxon>
    </lineage>
</organism>
<dbReference type="InterPro" id="IPR007730">
    <property type="entry name" value="SPOR-like_dom"/>
</dbReference>
<keyword evidence="2" id="KW-0472">Membrane</keyword>